<accession>A0A3M0C6P9</accession>
<keyword evidence="2" id="KW-0997">Cell inner membrane</keyword>
<dbReference type="OrthoDB" id="9802264at2"/>
<evidence type="ECO:0000313" key="7">
    <source>
        <dbReference type="EMBL" id="RMB02759.1"/>
    </source>
</evidence>
<keyword evidence="3" id="KW-0547">Nucleotide-binding</keyword>
<comment type="similarity">
    <text evidence="5">Belongs to the ABC transporter superfamily. Macrolide exporter (TC 3.A.1.122) family.</text>
</comment>
<feature type="domain" description="ABC transporter" evidence="6">
    <location>
        <begin position="24"/>
        <end position="261"/>
    </location>
</feature>
<dbReference type="FunFam" id="3.40.50.300:FF:000032">
    <property type="entry name" value="Export ABC transporter ATP-binding protein"/>
    <property type="match status" value="1"/>
</dbReference>
<dbReference type="CDD" id="cd03255">
    <property type="entry name" value="ABC_MJ0796_LolCDE_FtsE"/>
    <property type="match status" value="1"/>
</dbReference>
<evidence type="ECO:0000256" key="3">
    <source>
        <dbReference type="ARBA" id="ARBA00022741"/>
    </source>
</evidence>
<dbReference type="PANTHER" id="PTHR24220">
    <property type="entry name" value="IMPORT ATP-BINDING PROTEIN"/>
    <property type="match status" value="1"/>
</dbReference>
<dbReference type="AlphaFoldDB" id="A0A3M0C6P9"/>
<keyword evidence="2" id="KW-1003">Cell membrane</keyword>
<name>A0A3M0C6P9_9PROT</name>
<dbReference type="InterPro" id="IPR003593">
    <property type="entry name" value="AAA+_ATPase"/>
</dbReference>
<dbReference type="GO" id="GO:0098796">
    <property type="term" value="C:membrane protein complex"/>
    <property type="evidence" value="ECO:0007669"/>
    <property type="project" value="UniProtKB-ARBA"/>
</dbReference>
<gene>
    <name evidence="7" type="ORF">BXY39_3111</name>
</gene>
<dbReference type="InterPro" id="IPR027417">
    <property type="entry name" value="P-loop_NTPase"/>
</dbReference>
<keyword evidence="1" id="KW-0813">Transport</keyword>
<evidence type="ECO:0000313" key="8">
    <source>
        <dbReference type="Proteomes" id="UP000271227"/>
    </source>
</evidence>
<dbReference type="InterPro" id="IPR017911">
    <property type="entry name" value="MacB-like_ATP-bd"/>
</dbReference>
<dbReference type="SMART" id="SM00382">
    <property type="entry name" value="AAA"/>
    <property type="match status" value="1"/>
</dbReference>
<evidence type="ECO:0000256" key="1">
    <source>
        <dbReference type="ARBA" id="ARBA00022448"/>
    </source>
</evidence>
<dbReference type="PANTHER" id="PTHR24220:SF659">
    <property type="entry name" value="TRANSPORTER, PUTATIVE-RELATED"/>
    <property type="match status" value="1"/>
</dbReference>
<dbReference type="Pfam" id="PF00005">
    <property type="entry name" value="ABC_tran"/>
    <property type="match status" value="1"/>
</dbReference>
<dbReference type="InParanoid" id="A0A3M0C6P9"/>
<keyword evidence="4 7" id="KW-0067">ATP-binding</keyword>
<evidence type="ECO:0000256" key="5">
    <source>
        <dbReference type="ARBA" id="ARBA00038388"/>
    </source>
</evidence>
<proteinExistence type="inferred from homology"/>
<dbReference type="EMBL" id="REFR01000014">
    <property type="protein sequence ID" value="RMB02759.1"/>
    <property type="molecule type" value="Genomic_DNA"/>
</dbReference>
<dbReference type="Proteomes" id="UP000271227">
    <property type="component" value="Unassembled WGS sequence"/>
</dbReference>
<dbReference type="InterPro" id="IPR003439">
    <property type="entry name" value="ABC_transporter-like_ATP-bd"/>
</dbReference>
<organism evidence="7 8">
    <name type="scientific">Eilatimonas milleporae</name>
    <dbReference type="NCBI Taxonomy" id="911205"/>
    <lineage>
        <taxon>Bacteria</taxon>
        <taxon>Pseudomonadati</taxon>
        <taxon>Pseudomonadota</taxon>
        <taxon>Alphaproteobacteria</taxon>
        <taxon>Kordiimonadales</taxon>
        <taxon>Kordiimonadaceae</taxon>
        <taxon>Eilatimonas</taxon>
    </lineage>
</organism>
<dbReference type="SUPFAM" id="SSF52540">
    <property type="entry name" value="P-loop containing nucleoside triphosphate hydrolases"/>
    <property type="match status" value="1"/>
</dbReference>
<dbReference type="GO" id="GO:0005886">
    <property type="term" value="C:plasma membrane"/>
    <property type="evidence" value="ECO:0007669"/>
    <property type="project" value="TreeGrafter"/>
</dbReference>
<dbReference type="GO" id="GO:0005524">
    <property type="term" value="F:ATP binding"/>
    <property type="evidence" value="ECO:0007669"/>
    <property type="project" value="UniProtKB-KW"/>
</dbReference>
<evidence type="ECO:0000256" key="2">
    <source>
        <dbReference type="ARBA" id="ARBA00022519"/>
    </source>
</evidence>
<dbReference type="FunCoup" id="A0A3M0C6P9">
    <property type="interactions" value="127"/>
</dbReference>
<dbReference type="InterPro" id="IPR017871">
    <property type="entry name" value="ABC_transporter-like_CS"/>
</dbReference>
<dbReference type="InterPro" id="IPR015854">
    <property type="entry name" value="ABC_transpr_LolD-like"/>
</dbReference>
<protein>
    <submittedName>
        <fullName evidence="7">Putative ABC transport system ATP-binding protein</fullName>
    </submittedName>
</protein>
<dbReference type="Gene3D" id="3.40.50.300">
    <property type="entry name" value="P-loop containing nucleotide triphosphate hydrolases"/>
    <property type="match status" value="1"/>
</dbReference>
<dbReference type="PROSITE" id="PS00211">
    <property type="entry name" value="ABC_TRANSPORTER_1"/>
    <property type="match status" value="1"/>
</dbReference>
<dbReference type="PROSITE" id="PS50893">
    <property type="entry name" value="ABC_TRANSPORTER_2"/>
    <property type="match status" value="1"/>
</dbReference>
<dbReference type="GO" id="GO:0022857">
    <property type="term" value="F:transmembrane transporter activity"/>
    <property type="evidence" value="ECO:0007669"/>
    <property type="project" value="UniProtKB-ARBA"/>
</dbReference>
<dbReference type="GO" id="GO:0016887">
    <property type="term" value="F:ATP hydrolysis activity"/>
    <property type="evidence" value="ECO:0007669"/>
    <property type="project" value="InterPro"/>
</dbReference>
<dbReference type="RefSeq" id="WP_121939759.1">
    <property type="nucleotide sequence ID" value="NZ_REFR01000014.1"/>
</dbReference>
<reference evidence="7 8" key="1">
    <citation type="submission" date="2018-10" db="EMBL/GenBank/DDBJ databases">
        <title>Genomic Encyclopedia of Archaeal and Bacterial Type Strains, Phase II (KMG-II): from individual species to whole genera.</title>
        <authorList>
            <person name="Goeker M."/>
        </authorList>
    </citation>
    <scope>NUCLEOTIDE SEQUENCE [LARGE SCALE GENOMIC DNA]</scope>
    <source>
        <strain evidence="7 8">DSM 25217</strain>
    </source>
</reference>
<evidence type="ECO:0000259" key="6">
    <source>
        <dbReference type="PROSITE" id="PS50893"/>
    </source>
</evidence>
<keyword evidence="8" id="KW-1185">Reference proteome</keyword>
<sequence length="263" mass="27527">MPETTPSDAGAPHSSPAAARQSVISLDHVSLTLESGAGPVNILKDINFAVTTGETVGIVGPSGSGKSSLMSLMTGLEQATTGDVTVDGLSLTGADEDRLARHRLSRVGIVMQAFHLIPTMTALENVAVPLELARVNDAFDRAAHELDAVGLAHRMDHYPAQLSGGEQQRVALARALAPEPSILFGDEPTGNLDGQTGRAIIDLIFDLSAKRQSTLVLVTHDPALADRCDRVISMADGRIIDDTGDTRAVADDGSTLLNKVGRP</sequence>
<evidence type="ECO:0000256" key="4">
    <source>
        <dbReference type="ARBA" id="ARBA00022840"/>
    </source>
</evidence>
<keyword evidence="2" id="KW-0472">Membrane</keyword>
<comment type="caution">
    <text evidence="7">The sequence shown here is derived from an EMBL/GenBank/DDBJ whole genome shotgun (WGS) entry which is preliminary data.</text>
</comment>